<evidence type="ECO:0000313" key="2">
    <source>
        <dbReference type="Proteomes" id="UP000193104"/>
    </source>
</evidence>
<comment type="caution">
    <text evidence="1">The sequence shown here is derived from an EMBL/GenBank/DDBJ whole genome shotgun (WGS) entry which is preliminary data.</text>
</comment>
<keyword evidence="2" id="KW-1185">Reference proteome</keyword>
<dbReference type="Proteomes" id="UP000193104">
    <property type="component" value="Unassembled WGS sequence"/>
</dbReference>
<gene>
    <name evidence="1" type="ORF">HA48_10195</name>
</gene>
<reference evidence="1 2" key="1">
    <citation type="journal article" date="2017" name="Antonie Van Leeuwenhoek">
        <title>Phylogenomic resolution of the bacterial genus Pantoea and its relationship with Erwinia and Tatumella.</title>
        <authorList>
            <person name="Palmer M."/>
            <person name="Steenkamp E.T."/>
            <person name="Coetzee M.P."/>
            <person name="Chan W.Y."/>
            <person name="van Zyl E."/>
            <person name="De Maayer P."/>
            <person name="Coutinho T.A."/>
            <person name="Blom J."/>
            <person name="Smits T.H."/>
            <person name="Duffy B."/>
            <person name="Venter S.N."/>
        </authorList>
    </citation>
    <scope>NUCLEOTIDE SEQUENCE [LARGE SCALE GENOMIC DNA]</scope>
    <source>
        <strain evidence="1 2">LMG 26277</strain>
    </source>
</reference>
<protein>
    <recommendedName>
        <fullName evidence="3">Fumarase D</fullName>
    </recommendedName>
</protein>
<organism evidence="1 2">
    <name type="scientific">Pantoea wallisii</name>
    <dbReference type="NCBI Taxonomy" id="1076551"/>
    <lineage>
        <taxon>Bacteria</taxon>
        <taxon>Pseudomonadati</taxon>
        <taxon>Pseudomonadota</taxon>
        <taxon>Gammaproteobacteria</taxon>
        <taxon>Enterobacterales</taxon>
        <taxon>Erwiniaceae</taxon>
        <taxon>Pantoea</taxon>
    </lineage>
</organism>
<dbReference type="EMBL" id="MLFS01000023">
    <property type="protein sequence ID" value="ORM73328.1"/>
    <property type="molecule type" value="Genomic_DNA"/>
</dbReference>
<dbReference type="STRING" id="1076551.HA48_10195"/>
<dbReference type="AlphaFoldDB" id="A0A1X1D9J0"/>
<evidence type="ECO:0000313" key="1">
    <source>
        <dbReference type="EMBL" id="ORM73328.1"/>
    </source>
</evidence>
<sequence length="67" mass="7337">MKKDGVEGADEIYVLLGEVITQILKPGEDLSLQEIIGALYRAGLRASNPEIQQVCEKAIQLLAKKLN</sequence>
<accession>A0A1X1D9J0</accession>
<name>A0A1X1D9J0_9GAMM</name>
<dbReference type="OrthoDB" id="6540548at2"/>
<proteinExistence type="predicted"/>
<evidence type="ECO:0008006" key="3">
    <source>
        <dbReference type="Google" id="ProtNLM"/>
    </source>
</evidence>
<dbReference type="RefSeq" id="WP_128601241.1">
    <property type="nucleotide sequence ID" value="NZ_MLFS01000023.1"/>
</dbReference>